<reference evidence="1" key="2">
    <citation type="submission" date="2018-05" db="EMBL/GenBank/DDBJ databases">
        <title>OpunRS2 (Oryza punctata Reference Sequence Version 2).</title>
        <authorList>
            <person name="Zhang J."/>
            <person name="Kudrna D."/>
            <person name="Lee S."/>
            <person name="Talag J."/>
            <person name="Welchert J."/>
            <person name="Wing R.A."/>
        </authorList>
    </citation>
    <scope>NUCLEOTIDE SEQUENCE [LARGE SCALE GENOMIC DNA]</scope>
</reference>
<evidence type="ECO:0000313" key="2">
    <source>
        <dbReference type="Proteomes" id="UP000026962"/>
    </source>
</evidence>
<dbReference type="Gramene" id="OPUNC03G02580.3">
    <property type="protein sequence ID" value="OPUNC03G02580.3"/>
    <property type="gene ID" value="OPUNC03G02580"/>
</dbReference>
<evidence type="ECO:0000313" key="1">
    <source>
        <dbReference type="EnsemblPlants" id="OPUNC03G02580.3"/>
    </source>
</evidence>
<dbReference type="AlphaFoldDB" id="A0A0E0K8G7"/>
<dbReference type="HOGENOM" id="CLU_2430834_0_0_1"/>
<reference evidence="1" key="1">
    <citation type="submission" date="2015-04" db="UniProtKB">
        <authorList>
            <consortium name="EnsemblPlants"/>
        </authorList>
    </citation>
    <scope>IDENTIFICATION</scope>
</reference>
<proteinExistence type="predicted"/>
<organism evidence="1">
    <name type="scientific">Oryza punctata</name>
    <name type="common">Red rice</name>
    <dbReference type="NCBI Taxonomy" id="4537"/>
    <lineage>
        <taxon>Eukaryota</taxon>
        <taxon>Viridiplantae</taxon>
        <taxon>Streptophyta</taxon>
        <taxon>Embryophyta</taxon>
        <taxon>Tracheophyta</taxon>
        <taxon>Spermatophyta</taxon>
        <taxon>Magnoliopsida</taxon>
        <taxon>Liliopsida</taxon>
        <taxon>Poales</taxon>
        <taxon>Poaceae</taxon>
        <taxon>BOP clade</taxon>
        <taxon>Oryzoideae</taxon>
        <taxon>Oryzeae</taxon>
        <taxon>Oryzinae</taxon>
        <taxon>Oryza</taxon>
    </lineage>
</organism>
<dbReference type="Proteomes" id="UP000026962">
    <property type="component" value="Chromosome 3"/>
</dbReference>
<name>A0A0E0K8G7_ORYPU</name>
<accession>A0A0E0K8G7</accession>
<sequence length="97" mass="10830">MRLCLPGSPSSTIPHLAAAAFIWGRRAGCFRVGVVREGLADGSPFTSLLSDPRARVTVLFTNNKTNFSSIMIYKPCKVSWMFMVARTEDYGRDFHRS</sequence>
<protein>
    <submittedName>
        <fullName evidence="1">Uncharacterized protein</fullName>
    </submittedName>
</protein>
<keyword evidence="2" id="KW-1185">Reference proteome</keyword>
<dbReference type="EnsemblPlants" id="OPUNC03G02580.3">
    <property type="protein sequence ID" value="OPUNC03G02580.3"/>
    <property type="gene ID" value="OPUNC03G02580"/>
</dbReference>